<organism evidence="1 2">
    <name type="scientific">Paenibacillus sepulcri</name>
    <dbReference type="NCBI Taxonomy" id="359917"/>
    <lineage>
        <taxon>Bacteria</taxon>
        <taxon>Bacillati</taxon>
        <taxon>Bacillota</taxon>
        <taxon>Bacilli</taxon>
        <taxon>Bacillales</taxon>
        <taxon>Paenibacillaceae</taxon>
        <taxon>Paenibacillus</taxon>
    </lineage>
</organism>
<dbReference type="InterPro" id="IPR014721">
    <property type="entry name" value="Ribsml_uS5_D2-typ_fold_subgr"/>
</dbReference>
<keyword evidence="2" id="KW-1185">Reference proteome</keyword>
<dbReference type="EMBL" id="JAHZIK010000155">
    <property type="protein sequence ID" value="MBW7454096.1"/>
    <property type="molecule type" value="Genomic_DNA"/>
</dbReference>
<gene>
    <name evidence="1" type="ORF">K0U00_08630</name>
</gene>
<keyword evidence="1" id="KW-0378">Hydrolase</keyword>
<dbReference type="InterPro" id="IPR020568">
    <property type="entry name" value="Ribosomal_Su5_D2-typ_SF"/>
</dbReference>
<feature type="non-terminal residue" evidence="1">
    <location>
        <position position="1"/>
    </location>
</feature>
<sequence>FQAGADTVIIPRENWQAIFADLQGLQIIPVGHIDEVFRHVFRDMDKLIPAHQPTAASDVFIAPSLPYLQADSVE</sequence>
<proteinExistence type="predicted"/>
<name>A0ABS7C028_9BACL</name>
<comment type="caution">
    <text evidence="1">The sequence shown here is derived from an EMBL/GenBank/DDBJ whole genome shotgun (WGS) entry which is preliminary data.</text>
</comment>
<dbReference type="Proteomes" id="UP001519887">
    <property type="component" value="Unassembled WGS sequence"/>
</dbReference>
<dbReference type="Gene3D" id="3.30.230.10">
    <property type="match status" value="1"/>
</dbReference>
<protein>
    <submittedName>
        <fullName evidence="1">ATP-dependent protease LonB</fullName>
    </submittedName>
</protein>
<keyword evidence="1" id="KW-0645">Protease</keyword>
<dbReference type="GO" id="GO:0006508">
    <property type="term" value="P:proteolysis"/>
    <property type="evidence" value="ECO:0007669"/>
    <property type="project" value="UniProtKB-KW"/>
</dbReference>
<dbReference type="GO" id="GO:0008233">
    <property type="term" value="F:peptidase activity"/>
    <property type="evidence" value="ECO:0007669"/>
    <property type="project" value="UniProtKB-KW"/>
</dbReference>
<accession>A0ABS7C028</accession>
<dbReference type="SUPFAM" id="SSF54211">
    <property type="entry name" value="Ribosomal protein S5 domain 2-like"/>
    <property type="match status" value="1"/>
</dbReference>
<reference evidence="1 2" key="1">
    <citation type="submission" date="2021-07" db="EMBL/GenBank/DDBJ databases">
        <title>Paenibacillus radiodurans sp. nov., isolated from the southeastern edge of Tengger Desert.</title>
        <authorList>
            <person name="Zhang G."/>
        </authorList>
    </citation>
    <scope>NUCLEOTIDE SEQUENCE [LARGE SCALE GENOMIC DNA]</scope>
    <source>
        <strain evidence="1 2">CCM 7311</strain>
    </source>
</reference>
<evidence type="ECO:0000313" key="2">
    <source>
        <dbReference type="Proteomes" id="UP001519887"/>
    </source>
</evidence>
<evidence type="ECO:0000313" key="1">
    <source>
        <dbReference type="EMBL" id="MBW7454096.1"/>
    </source>
</evidence>